<accession>A0A9P5C1J9</accession>
<dbReference type="PANTHER" id="PTHR34861">
    <property type="match status" value="1"/>
</dbReference>
<keyword evidence="2" id="KW-1185">Reference proteome</keyword>
<dbReference type="OrthoDB" id="5396at2759"/>
<protein>
    <submittedName>
        <fullName evidence="1">Uncharacterized protein</fullName>
    </submittedName>
</protein>
<proteinExistence type="predicted"/>
<evidence type="ECO:0000313" key="1">
    <source>
        <dbReference type="EMBL" id="KAF3039218.1"/>
    </source>
</evidence>
<reference evidence="1" key="1">
    <citation type="submission" date="2019-04" db="EMBL/GenBank/DDBJ databases">
        <title>Sequencing of skin fungus with MAO and IRED activity.</title>
        <authorList>
            <person name="Marsaioli A.J."/>
            <person name="Bonatto J.M.C."/>
            <person name="Reis Junior O."/>
        </authorList>
    </citation>
    <scope>NUCLEOTIDE SEQUENCE</scope>
    <source>
        <strain evidence="1">28M1</strain>
    </source>
</reference>
<comment type="caution">
    <text evidence="1">The sequence shown here is derived from an EMBL/GenBank/DDBJ whole genome shotgun (WGS) entry which is preliminary data.</text>
</comment>
<dbReference type="Proteomes" id="UP000758155">
    <property type="component" value="Unassembled WGS sequence"/>
</dbReference>
<organism evidence="1 2">
    <name type="scientific">Didymella heteroderae</name>
    <dbReference type="NCBI Taxonomy" id="1769908"/>
    <lineage>
        <taxon>Eukaryota</taxon>
        <taxon>Fungi</taxon>
        <taxon>Dikarya</taxon>
        <taxon>Ascomycota</taxon>
        <taxon>Pezizomycotina</taxon>
        <taxon>Dothideomycetes</taxon>
        <taxon>Pleosporomycetidae</taxon>
        <taxon>Pleosporales</taxon>
        <taxon>Pleosporineae</taxon>
        <taxon>Didymellaceae</taxon>
        <taxon>Didymella</taxon>
    </lineage>
</organism>
<dbReference type="PANTHER" id="PTHR34861:SF8">
    <property type="entry name" value="CYCLASE"/>
    <property type="match status" value="1"/>
</dbReference>
<dbReference type="AlphaFoldDB" id="A0A9P5C1J9"/>
<evidence type="ECO:0000313" key="2">
    <source>
        <dbReference type="Proteomes" id="UP000758155"/>
    </source>
</evidence>
<sequence length="185" mass="20458">MSTLSSFLAGAVAVFSPYPPAVLLFPFHFPVWAPTSRPSTSIPALCGGKGRTEPFVRRYSATDFVKLSVHQPYDELPDKKRVWVGTPSSRKEGVARLAPLTPYVVAKAAASEIQTGKHIYLNWELETAGFGRQPFEHNIIKCYDSLFSDDTYAFNPQQGSQQDDLRHFLQAVPGTEGKGPDQRVS</sequence>
<gene>
    <name evidence="1" type="ORF">E8E12_008610</name>
</gene>
<name>A0A9P5C1J9_9PLEO</name>
<dbReference type="EMBL" id="SWKV01000032">
    <property type="protein sequence ID" value="KAF3039218.1"/>
    <property type="molecule type" value="Genomic_DNA"/>
</dbReference>